<accession>A0A1N7TMV3</accession>
<feature type="signal peptide" evidence="5">
    <location>
        <begin position="1"/>
        <end position="20"/>
    </location>
</feature>
<keyword evidence="5" id="KW-0732">Signal</keyword>
<dbReference type="AlphaFoldDB" id="A0A1N7TMV3"/>
<evidence type="ECO:0000256" key="4">
    <source>
        <dbReference type="SAM" id="MobiDB-lite"/>
    </source>
</evidence>
<evidence type="ECO:0000313" key="7">
    <source>
        <dbReference type="EMBL" id="AOV87035.1"/>
    </source>
</evidence>
<proteinExistence type="evidence at transcript level"/>
<reference evidence="7" key="2">
    <citation type="journal article" date="2016" name="Insect Mol. Biol.">
        <title>Identification and expression profile of odorant-binding proteins in Halyomorpha halys (Hemiptera: Pentatomidae).</title>
        <authorList>
            <person name="Paula D.P."/>
            <person name="Togawa R.C."/>
            <person name="Costa M.M."/>
            <person name="Grynberg P."/>
            <person name="Martins N.F."/>
            <person name="Andow D.A."/>
        </authorList>
    </citation>
    <scope>NUCLEOTIDE SEQUENCE</scope>
</reference>
<dbReference type="InterPro" id="IPR052295">
    <property type="entry name" value="Odorant-binding_protein"/>
</dbReference>
<name>A0A1N7TMV3_HALHY</name>
<dbReference type="RefSeq" id="XP_014279136.1">
    <property type="nucleotide sequence ID" value="XM_014423650.2"/>
</dbReference>
<organism evidence="7">
    <name type="scientific">Halyomorpha halys</name>
    <name type="common">Brown marmorated stink bug</name>
    <name type="synonym">Pentatoma halys</name>
    <dbReference type="NCBI Taxonomy" id="286706"/>
    <lineage>
        <taxon>Eukaryota</taxon>
        <taxon>Metazoa</taxon>
        <taxon>Ecdysozoa</taxon>
        <taxon>Arthropoda</taxon>
        <taxon>Hexapoda</taxon>
        <taxon>Insecta</taxon>
        <taxon>Pterygota</taxon>
        <taxon>Neoptera</taxon>
        <taxon>Paraneoptera</taxon>
        <taxon>Hemiptera</taxon>
        <taxon>Heteroptera</taxon>
        <taxon>Panheteroptera</taxon>
        <taxon>Pentatomomorpha</taxon>
        <taxon>Pentatomoidea</taxon>
        <taxon>Pentatomidae</taxon>
        <taxon>Pentatominae</taxon>
        <taxon>Halyomorpha</taxon>
    </lineage>
</organism>
<reference evidence="7" key="1">
    <citation type="submission" date="2015-10" db="EMBL/GenBank/DDBJ databases">
        <authorList>
            <person name="Gilbert D.G."/>
        </authorList>
    </citation>
    <scope>NUCLEOTIDE SEQUENCE</scope>
</reference>
<feature type="chain" id="PRO_5009944340" evidence="5">
    <location>
        <begin position="21"/>
        <end position="241"/>
    </location>
</feature>
<dbReference type="GeneID" id="106682662"/>
<comment type="similarity">
    <text evidence="2">Belongs to the PBP/GOBP family.</text>
</comment>
<feature type="domain" description="OBP47-like" evidence="6">
    <location>
        <begin position="121"/>
        <end position="219"/>
    </location>
</feature>
<feature type="region of interest" description="Disordered" evidence="4">
    <location>
        <begin position="81"/>
        <end position="116"/>
    </location>
</feature>
<evidence type="ECO:0000256" key="5">
    <source>
        <dbReference type="SAM" id="SignalP"/>
    </source>
</evidence>
<feature type="region of interest" description="Disordered" evidence="4">
    <location>
        <begin position="18"/>
        <end position="53"/>
    </location>
</feature>
<evidence type="ECO:0000259" key="6">
    <source>
        <dbReference type="Pfam" id="PF22651"/>
    </source>
</evidence>
<dbReference type="PANTHER" id="PTHR21066">
    <property type="entry name" value="ODORANT-BINDING PROTEIN 59A-RELATED"/>
    <property type="match status" value="1"/>
</dbReference>
<dbReference type="InterPro" id="IPR054577">
    <property type="entry name" value="OBP47-like_dom"/>
</dbReference>
<feature type="compositionally biased region" description="Pro residues" evidence="4">
    <location>
        <begin position="20"/>
        <end position="29"/>
    </location>
</feature>
<dbReference type="Pfam" id="PF22651">
    <property type="entry name" value="OBP47_like"/>
    <property type="match status" value="1"/>
</dbReference>
<dbReference type="SUPFAM" id="SSF47565">
    <property type="entry name" value="Insect pheromone/odorant-binding proteins"/>
    <property type="match status" value="1"/>
</dbReference>
<dbReference type="GO" id="GO:0005576">
    <property type="term" value="C:extracellular region"/>
    <property type="evidence" value="ECO:0007669"/>
    <property type="project" value="UniProtKB-SubCell"/>
</dbReference>
<dbReference type="InterPro" id="IPR036728">
    <property type="entry name" value="PBP_GOBP_sf"/>
</dbReference>
<dbReference type="OrthoDB" id="7730192at2759"/>
<dbReference type="PANTHER" id="PTHR21066:SF3">
    <property type="entry name" value="IP02236P"/>
    <property type="match status" value="1"/>
</dbReference>
<feature type="compositionally biased region" description="Pro residues" evidence="4">
    <location>
        <begin position="93"/>
        <end position="113"/>
    </location>
</feature>
<dbReference type="GO" id="GO:0005549">
    <property type="term" value="F:odorant binding"/>
    <property type="evidence" value="ECO:0007669"/>
    <property type="project" value="InterPro"/>
</dbReference>
<dbReference type="Gene3D" id="1.10.238.270">
    <property type="match status" value="1"/>
</dbReference>
<evidence type="ECO:0000256" key="2">
    <source>
        <dbReference type="ARBA" id="ARBA00008098"/>
    </source>
</evidence>
<comment type="subcellular location">
    <subcellularLocation>
        <location evidence="1">Secreted</location>
    </subcellularLocation>
</comment>
<evidence type="ECO:0000256" key="1">
    <source>
        <dbReference type="ARBA" id="ARBA00004613"/>
    </source>
</evidence>
<protein>
    <submittedName>
        <fullName evidence="7">Odorant-binding protein 18</fullName>
    </submittedName>
</protein>
<sequence>MNRINLLLLVVLVASAVGWPQPPPPPPPGGEDVPEECRPKPPPNPGKERAVCCDMPHPIAKDSDQFKTLFEECKEQIKSEHPEAMPPHHPHHPPPPPPPPAAGGPPPPPPPHHGGPHLFMTCMDECVFNKSGLLTDSKLNQEALTKMVDSFAPDGSWKTIALEATKFCYEKTSNETKTEDKDAKCSPVSHDFVKCMIKQMYLKCPSDKWQNNDDCNAEKQLIEKCPNLMPFPPHPPMKKKE</sequence>
<dbReference type="EMBL" id="KT875754">
    <property type="protein sequence ID" value="AOV87035.1"/>
    <property type="molecule type" value="mRNA"/>
</dbReference>
<evidence type="ECO:0000256" key="3">
    <source>
        <dbReference type="ARBA" id="ARBA00022525"/>
    </source>
</evidence>
<keyword evidence="3" id="KW-0964">Secreted</keyword>
<dbReference type="KEGG" id="hhal:106682662"/>